<organism evidence="1 2">
    <name type="scientific">Tigheibacillus halophilus</name>
    <dbReference type="NCBI Taxonomy" id="361280"/>
    <lineage>
        <taxon>Bacteria</taxon>
        <taxon>Bacillati</taxon>
        <taxon>Bacillota</taxon>
        <taxon>Bacilli</taxon>
        <taxon>Bacillales</taxon>
        <taxon>Bacillaceae</taxon>
        <taxon>Tigheibacillus</taxon>
    </lineage>
</organism>
<evidence type="ECO:0000313" key="2">
    <source>
        <dbReference type="Proteomes" id="UP001281447"/>
    </source>
</evidence>
<evidence type="ECO:0000313" key="1">
    <source>
        <dbReference type="EMBL" id="MDY0395495.1"/>
    </source>
</evidence>
<comment type="caution">
    <text evidence="1">The sequence shown here is derived from an EMBL/GenBank/DDBJ whole genome shotgun (WGS) entry which is preliminary data.</text>
</comment>
<protein>
    <submittedName>
        <fullName evidence="1">Uncharacterized protein</fullName>
    </submittedName>
</protein>
<gene>
    <name evidence="1" type="ORF">RWE15_15000</name>
</gene>
<proteinExistence type="predicted"/>
<name>A0ABU5C832_9BACI</name>
<dbReference type="EMBL" id="JAWDIP010000003">
    <property type="protein sequence ID" value="MDY0395495.1"/>
    <property type="molecule type" value="Genomic_DNA"/>
</dbReference>
<accession>A0ABU5C832</accession>
<dbReference type="Proteomes" id="UP001281447">
    <property type="component" value="Unassembled WGS sequence"/>
</dbReference>
<reference evidence="1 2" key="1">
    <citation type="submission" date="2023-10" db="EMBL/GenBank/DDBJ databases">
        <title>Virgibacillus halophilus 5B73C genome.</title>
        <authorList>
            <person name="Miliotis G."/>
            <person name="Sengupta P."/>
            <person name="Hameed A."/>
            <person name="Chuvochina M."/>
            <person name="Mcdonagh F."/>
            <person name="Simpson A.C."/>
            <person name="Singh N.K."/>
            <person name="Rekha P.D."/>
            <person name="Raman K."/>
            <person name="Hugenholtz P."/>
            <person name="Venkateswaran K."/>
        </authorList>
    </citation>
    <scope>NUCLEOTIDE SEQUENCE [LARGE SCALE GENOMIC DNA]</scope>
    <source>
        <strain evidence="1 2">5B73C</strain>
    </source>
</reference>
<keyword evidence="2" id="KW-1185">Reference proteome</keyword>
<sequence length="102" mass="12072">MEQQYKNDFVRELLFNNSISFQDLIERGKEHQFCNEKNYACILFTTGNEEDKNKGVDVTKVSRIDYVIRQRWPNAIVGSIREHICIIFPIDNKTKKRDQASM</sequence>